<dbReference type="InterPro" id="IPR029044">
    <property type="entry name" value="Nucleotide-diphossugar_trans"/>
</dbReference>
<protein>
    <submittedName>
        <fullName evidence="3">Glycosyl transferase family 2</fullName>
    </submittedName>
</protein>
<dbReference type="GO" id="GO:0016740">
    <property type="term" value="F:transferase activity"/>
    <property type="evidence" value="ECO:0007669"/>
    <property type="project" value="UniProtKB-KW"/>
</dbReference>
<comment type="caution">
    <text evidence="3">The sequence shown here is derived from an EMBL/GenBank/DDBJ whole genome shotgun (WGS) entry which is preliminary data.</text>
</comment>
<dbReference type="STRING" id="1618589.UX25_C0019G0008"/>
<dbReference type="InterPro" id="IPR001173">
    <property type="entry name" value="Glyco_trans_2-like"/>
</dbReference>
<gene>
    <name evidence="3" type="ORF">UX25_C0019G0008</name>
</gene>
<keyword evidence="3" id="KW-0808">Transferase</keyword>
<name>A0A0G1R7U9_9BACT</name>
<keyword evidence="1" id="KW-0472">Membrane</keyword>
<dbReference type="SUPFAM" id="SSF53448">
    <property type="entry name" value="Nucleotide-diphospho-sugar transferases"/>
    <property type="match status" value="1"/>
</dbReference>
<sequence length="249" mass="28852">MNISAIILTKNEGKNLGECIRALTFCEEIIVIDDYSSDKTVEIARGLGAKVFQRSLDGNFAAQRNFGLEKATNKWVLFIDADERVSHELKEEMEKEVPAPNNSHLGYFLKRDDYFFGKKLKFGETASVSLLRLARKSAGKWMRSVHEVWEVQGRTKTLKNPLEHYPHQSLREFINDINFHSGLHAEANHQEGKHSSLVKILFWPKLHFFKNYFLRLGFLDGTEGFVLALMMSLHSFLAWSKLWIYERKN</sequence>
<reference evidence="3 4" key="1">
    <citation type="journal article" date="2015" name="Nature">
        <title>rRNA introns, odd ribosomes, and small enigmatic genomes across a large radiation of phyla.</title>
        <authorList>
            <person name="Brown C.T."/>
            <person name="Hug L.A."/>
            <person name="Thomas B.C."/>
            <person name="Sharon I."/>
            <person name="Castelle C.J."/>
            <person name="Singh A."/>
            <person name="Wilkins M.J."/>
            <person name="Williams K.H."/>
            <person name="Banfield J.F."/>
        </authorList>
    </citation>
    <scope>NUCLEOTIDE SEQUENCE [LARGE SCALE GENOMIC DNA]</scope>
</reference>
<accession>A0A0G1R7U9</accession>
<proteinExistence type="predicted"/>
<dbReference type="Gene3D" id="3.90.550.10">
    <property type="entry name" value="Spore Coat Polysaccharide Biosynthesis Protein SpsA, Chain A"/>
    <property type="match status" value="1"/>
</dbReference>
<dbReference type="PANTHER" id="PTHR43630:SF2">
    <property type="entry name" value="GLYCOSYLTRANSFERASE"/>
    <property type="match status" value="1"/>
</dbReference>
<dbReference type="PANTHER" id="PTHR43630">
    <property type="entry name" value="POLY-BETA-1,6-N-ACETYL-D-GLUCOSAMINE SYNTHASE"/>
    <property type="match status" value="1"/>
</dbReference>
<dbReference type="CDD" id="cd02511">
    <property type="entry name" value="Beta4Glucosyltransferase"/>
    <property type="match status" value="1"/>
</dbReference>
<dbReference type="AlphaFoldDB" id="A0A0G1R7U9"/>
<evidence type="ECO:0000313" key="4">
    <source>
        <dbReference type="Proteomes" id="UP000034922"/>
    </source>
</evidence>
<evidence type="ECO:0000259" key="2">
    <source>
        <dbReference type="Pfam" id="PF00535"/>
    </source>
</evidence>
<dbReference type="Proteomes" id="UP000034922">
    <property type="component" value="Unassembled WGS sequence"/>
</dbReference>
<evidence type="ECO:0000256" key="1">
    <source>
        <dbReference type="SAM" id="Phobius"/>
    </source>
</evidence>
<evidence type="ECO:0000313" key="3">
    <source>
        <dbReference type="EMBL" id="KKU16995.1"/>
    </source>
</evidence>
<keyword evidence="1" id="KW-0812">Transmembrane</keyword>
<organism evidence="3 4">
    <name type="scientific">Candidatus Woesebacteria bacterium GW2011_GWC2_45_9</name>
    <dbReference type="NCBI Taxonomy" id="1618589"/>
    <lineage>
        <taxon>Bacteria</taxon>
        <taxon>Candidatus Woeseibacteriota</taxon>
    </lineage>
</organism>
<feature type="domain" description="Glycosyltransferase 2-like" evidence="2">
    <location>
        <begin position="4"/>
        <end position="102"/>
    </location>
</feature>
<feature type="transmembrane region" description="Helical" evidence="1">
    <location>
        <begin position="224"/>
        <end position="244"/>
    </location>
</feature>
<dbReference type="EMBL" id="LCLM01000019">
    <property type="protein sequence ID" value="KKU16995.1"/>
    <property type="molecule type" value="Genomic_DNA"/>
</dbReference>
<keyword evidence="1" id="KW-1133">Transmembrane helix</keyword>
<dbReference type="Pfam" id="PF00535">
    <property type="entry name" value="Glycos_transf_2"/>
    <property type="match status" value="1"/>
</dbReference>